<keyword evidence="4 18" id="KW-0132">Cell division</keyword>
<dbReference type="RefSeq" id="WP_028331260.1">
    <property type="nucleotide sequence ID" value="NZ_CP015910.2"/>
</dbReference>
<evidence type="ECO:0000256" key="10">
    <source>
        <dbReference type="ARBA" id="ARBA00023125"/>
    </source>
</evidence>
<evidence type="ECO:0000256" key="3">
    <source>
        <dbReference type="ARBA" id="ARBA00022475"/>
    </source>
</evidence>
<dbReference type="GO" id="GO:0007059">
    <property type="term" value="P:chromosome segregation"/>
    <property type="evidence" value="ECO:0007669"/>
    <property type="project" value="UniProtKB-KW"/>
</dbReference>
<evidence type="ECO:0000256" key="13">
    <source>
        <dbReference type="ARBA" id="ARBA00025923"/>
    </source>
</evidence>
<sequence>MMGLFKRKLTIQKRAEQKKFEQKSENENFDDYIHEEYENRNPFFDIVGFLCLLFAGILLLSYFSMNMEDLNSNNEIKNLLGIFGAYISSYSFLAFGFASYVIPAFFIYAGVNIILKNSTDRILISALSSSILMILLSILLNIFLGSLDFYNKGGMLGEFIGGSLVSIFGKTGAIMIVIAGLVITAIIFAKLSIMDLVNYFRDMVRNVDFDKIKDIEQKVVNGIKDLEIKSMKNTETSLQTDNKEKTYSRDYIPLFDTKEISELEFKTVPFIEKVENNNYNFDEKKYRENLLRKNNSANSFFTKTDSFSKETENITNELKNMHFNGGINVNALENREEDLGLTLAEVVFGKEKANRNNINHKSSMEMEDEFYRSYYNDFINKKKNEELEEAENNDYQEFEGLDYNINYLKKSDFKRAAYDDSFDNYAKYNVEDQYIRANSVNNYENYIYDYSDINKKEEETNVNENTEAEDSFEKLQRLIEENKKNKENELNEVYEVHNNIDNIVETKKEEEKKEYVLTSNNIGNSINSSKKKKEAFEFAMGYASKREYNRADHIPNYNNHHNNYTDSKIDEFDLDEEELYNADSNIEDIRLKTRSVNTENNIINENLLESNNLNNASDNIKENSDIENNIENNNAVTTHILKESEEINEDNKEDDKYNNETHISNAPQEEAGFINIESQKTVDTLKPMKSVIGTKSIKNLDTERIQSNFDTKYVDKHYKHPPFDLLNRSIPVNDGAMMESIKQTAMQLEHTLLDFNIEAKVTGVSRGPVITRYELEIASGIRVSKISNLTDNIALALASESVRIIAPIPGRSVIGIEIPNKVRSAVYLRDVLESTDFRQSKLDIPFVLGKGIYGNNVVSDMSEAPHLLVAGTTGSGKSVCLSTIILSLLYKFRPDELKFIFVDKKRVELSIYNGIPHLMSPVVSDEKKATIVLRYIVDIMEKRYERMERFFVRNVKTYNEKVRQLLKEGETEFNGEPLELFPYIVLVIDELHNLMVVASKEVEDLISRLAGMSRAVGIHLIIATQRPSADVVTGVIKANLPTRIAFQVPNKTNSRIIIDMSGAEQLLGKGDALFCASGSQMPDRVQGAFVSDNEVKKVVDYLSGQMSPMFDESLIAALEGSDADDRNTDEEDILDEELWEDAVQLVARTGKASASFLQRRLKIGYNRAARIVEIMERQGIVGPENGSKPREVLITLDE</sequence>
<feature type="transmembrane region" description="Helical" evidence="16">
    <location>
        <begin position="122"/>
        <end position="144"/>
    </location>
</feature>
<evidence type="ECO:0000256" key="14">
    <source>
        <dbReference type="PROSITE-ProRule" id="PRU00289"/>
    </source>
</evidence>
<evidence type="ECO:0000256" key="12">
    <source>
        <dbReference type="ARBA" id="ARBA00023306"/>
    </source>
</evidence>
<comment type="subcellular location">
    <subcellularLocation>
        <location evidence="1">Cell membrane</location>
        <topology evidence="1">Multi-pass membrane protein</topology>
    </subcellularLocation>
</comment>
<dbReference type="InterPro" id="IPR003593">
    <property type="entry name" value="AAA+_ATPase"/>
</dbReference>
<dbReference type="GO" id="GO:0051301">
    <property type="term" value="P:cell division"/>
    <property type="evidence" value="ECO:0007669"/>
    <property type="project" value="UniProtKB-KW"/>
</dbReference>
<dbReference type="Gene3D" id="3.30.980.40">
    <property type="match status" value="1"/>
</dbReference>
<keyword evidence="7" id="KW-0159">Chromosome partition</keyword>
<proteinExistence type="inferred from homology"/>
<evidence type="ECO:0000313" key="19">
    <source>
        <dbReference type="Proteomes" id="UP000092328"/>
    </source>
</evidence>
<dbReference type="SUPFAM" id="SSF46785">
    <property type="entry name" value="Winged helix' DNA-binding domain"/>
    <property type="match status" value="1"/>
</dbReference>
<keyword evidence="11 16" id="KW-0472">Membrane</keyword>
<accession>A0A3B6VUK2</accession>
<evidence type="ECO:0000259" key="17">
    <source>
        <dbReference type="PROSITE" id="PS50901"/>
    </source>
</evidence>
<feature type="coiled-coil region" evidence="15">
    <location>
        <begin position="465"/>
        <end position="492"/>
    </location>
</feature>
<dbReference type="GO" id="GO:0005524">
    <property type="term" value="F:ATP binding"/>
    <property type="evidence" value="ECO:0007669"/>
    <property type="project" value="UniProtKB-UniRule"/>
</dbReference>
<dbReference type="InterPro" id="IPR025199">
    <property type="entry name" value="FtsK_4TM"/>
</dbReference>
<keyword evidence="12" id="KW-0131">Cell cycle</keyword>
<dbReference type="CDD" id="cd01127">
    <property type="entry name" value="TrwB_TraG_TraD_VirD4"/>
    <property type="match status" value="1"/>
</dbReference>
<dbReference type="AlphaFoldDB" id="A0A3B6VUK2"/>
<dbReference type="SUPFAM" id="SSF52540">
    <property type="entry name" value="P-loop containing nucleoside triphosphate hydrolases"/>
    <property type="match status" value="1"/>
</dbReference>
<dbReference type="InterPro" id="IPR027417">
    <property type="entry name" value="P-loop_NTPase"/>
</dbReference>
<dbReference type="OrthoDB" id="9807790at2"/>
<feature type="domain" description="FtsK" evidence="17">
    <location>
        <begin position="854"/>
        <end position="1055"/>
    </location>
</feature>
<evidence type="ECO:0000256" key="8">
    <source>
        <dbReference type="ARBA" id="ARBA00022840"/>
    </source>
</evidence>
<dbReference type="Pfam" id="PF13491">
    <property type="entry name" value="FtsK_4TM"/>
    <property type="match status" value="1"/>
</dbReference>
<dbReference type="Proteomes" id="UP000092328">
    <property type="component" value="Chromosome"/>
</dbReference>
<dbReference type="InterPro" id="IPR036390">
    <property type="entry name" value="WH_DNA-bd_sf"/>
</dbReference>
<keyword evidence="6 14" id="KW-0547">Nucleotide-binding</keyword>
<comment type="similarity">
    <text evidence="2">Belongs to the FtsK/SpoIIIE/SftA family.</text>
</comment>
<keyword evidence="10" id="KW-0238">DNA-binding</keyword>
<keyword evidence="5 16" id="KW-0812">Transmembrane</keyword>
<keyword evidence="9 16" id="KW-1133">Transmembrane helix</keyword>
<evidence type="ECO:0000256" key="16">
    <source>
        <dbReference type="SAM" id="Phobius"/>
    </source>
</evidence>
<organism evidence="18 19">
    <name type="scientific">Brachyspira hyodysenteriae ATCC 27164</name>
    <dbReference type="NCBI Taxonomy" id="1266923"/>
    <lineage>
        <taxon>Bacteria</taxon>
        <taxon>Pseudomonadati</taxon>
        <taxon>Spirochaetota</taxon>
        <taxon>Spirochaetia</taxon>
        <taxon>Brachyspirales</taxon>
        <taxon>Brachyspiraceae</taxon>
        <taxon>Brachyspira</taxon>
    </lineage>
</organism>
<dbReference type="InterPro" id="IPR050206">
    <property type="entry name" value="FtsK/SpoIIIE/SftA"/>
</dbReference>
<dbReference type="EMBL" id="CP015910">
    <property type="protein sequence ID" value="ANN64772.1"/>
    <property type="molecule type" value="Genomic_DNA"/>
</dbReference>
<evidence type="ECO:0000256" key="15">
    <source>
        <dbReference type="SAM" id="Coils"/>
    </source>
</evidence>
<dbReference type="GO" id="GO:0005886">
    <property type="term" value="C:plasma membrane"/>
    <property type="evidence" value="ECO:0007669"/>
    <property type="project" value="UniProtKB-SubCell"/>
</dbReference>
<feature type="transmembrane region" description="Helical" evidence="16">
    <location>
        <begin position="83"/>
        <end position="110"/>
    </location>
</feature>
<dbReference type="Pfam" id="PF17854">
    <property type="entry name" value="FtsK_alpha"/>
    <property type="match status" value="1"/>
</dbReference>
<keyword evidence="8 14" id="KW-0067">ATP-binding</keyword>
<evidence type="ECO:0000256" key="9">
    <source>
        <dbReference type="ARBA" id="ARBA00022989"/>
    </source>
</evidence>
<dbReference type="InterPro" id="IPR041027">
    <property type="entry name" value="FtsK_alpha"/>
</dbReference>
<name>A0A3B6VUK2_BRAHO</name>
<dbReference type="SMART" id="SM00382">
    <property type="entry name" value="AAA"/>
    <property type="match status" value="1"/>
</dbReference>
<keyword evidence="19" id="KW-1185">Reference proteome</keyword>
<dbReference type="PANTHER" id="PTHR22683:SF41">
    <property type="entry name" value="DNA TRANSLOCASE FTSK"/>
    <property type="match status" value="1"/>
</dbReference>
<evidence type="ECO:0000256" key="2">
    <source>
        <dbReference type="ARBA" id="ARBA00006474"/>
    </source>
</evidence>
<feature type="binding site" evidence="14">
    <location>
        <begin position="871"/>
        <end position="878"/>
    </location>
    <ligand>
        <name>ATP</name>
        <dbReference type="ChEBI" id="CHEBI:30616"/>
    </ligand>
</feature>
<dbReference type="PROSITE" id="PS50901">
    <property type="entry name" value="FTSK"/>
    <property type="match status" value="1"/>
</dbReference>
<dbReference type="KEGG" id="bhd:BHYOB78_13155"/>
<evidence type="ECO:0000256" key="7">
    <source>
        <dbReference type="ARBA" id="ARBA00022829"/>
    </source>
</evidence>
<feature type="transmembrane region" description="Helical" evidence="16">
    <location>
        <begin position="43"/>
        <end position="63"/>
    </location>
</feature>
<evidence type="ECO:0000256" key="6">
    <source>
        <dbReference type="ARBA" id="ARBA00022741"/>
    </source>
</evidence>
<dbReference type="PANTHER" id="PTHR22683">
    <property type="entry name" value="SPORULATION PROTEIN RELATED"/>
    <property type="match status" value="1"/>
</dbReference>
<keyword evidence="3" id="KW-1003">Cell membrane</keyword>
<keyword evidence="15" id="KW-0175">Coiled coil</keyword>
<reference evidence="19" key="2">
    <citation type="journal article" date="2017" name="Genome Announc.">
        <title>Correction for Mirajkar et al., Complete Genome Sequence of Brachyspira hyodysenteriae Type Strain B78 (ATCC 27164).</title>
        <authorList>
            <person name="Mirajkar N.S."/>
            <person name="Johnson T.J."/>
            <person name="Gebhart C.J."/>
        </authorList>
    </citation>
    <scope>NUCLEOTIDE SEQUENCE [LARGE SCALE GENOMIC DNA]</scope>
    <source>
        <strain evidence="19">B78</strain>
    </source>
</reference>
<dbReference type="InterPro" id="IPR002543">
    <property type="entry name" value="FtsK_dom"/>
</dbReference>
<evidence type="ECO:0000256" key="5">
    <source>
        <dbReference type="ARBA" id="ARBA00022692"/>
    </source>
</evidence>
<reference evidence="19" key="1">
    <citation type="journal article" date="2016" name="Genome Announc.">
        <title>Complete Genome Sequence of Brachyspira hyodysenteriae Type Strain B78 (ATCC 27164).</title>
        <authorList>
            <person name="Mirajkar N.S."/>
            <person name="Johnson T.J."/>
            <person name="Gebhart C.J."/>
        </authorList>
    </citation>
    <scope>NUCLEOTIDE SEQUENCE [LARGE SCALE GENOMIC DNA]</scope>
    <source>
        <strain evidence="19">B78</strain>
    </source>
</reference>
<dbReference type="GO" id="GO:0003677">
    <property type="term" value="F:DNA binding"/>
    <property type="evidence" value="ECO:0007669"/>
    <property type="project" value="UniProtKB-KW"/>
</dbReference>
<comment type="subunit">
    <text evidence="13">Homohexamer. Forms a ring that surrounds DNA.</text>
</comment>
<feature type="transmembrane region" description="Helical" evidence="16">
    <location>
        <begin position="164"/>
        <end position="189"/>
    </location>
</feature>
<evidence type="ECO:0000256" key="11">
    <source>
        <dbReference type="ARBA" id="ARBA00023136"/>
    </source>
</evidence>
<dbReference type="SMART" id="SM00843">
    <property type="entry name" value="Ftsk_gamma"/>
    <property type="match status" value="1"/>
</dbReference>
<protein>
    <submittedName>
        <fullName evidence="18">Cell division protein FtsK</fullName>
    </submittedName>
</protein>
<gene>
    <name evidence="18" type="ORF">BHYOB78_13155</name>
</gene>
<evidence type="ECO:0000256" key="4">
    <source>
        <dbReference type="ARBA" id="ARBA00022618"/>
    </source>
</evidence>
<dbReference type="InterPro" id="IPR036388">
    <property type="entry name" value="WH-like_DNA-bd_sf"/>
</dbReference>
<dbReference type="Gene3D" id="1.10.10.10">
    <property type="entry name" value="Winged helix-like DNA-binding domain superfamily/Winged helix DNA-binding domain"/>
    <property type="match status" value="1"/>
</dbReference>
<evidence type="ECO:0000256" key="1">
    <source>
        <dbReference type="ARBA" id="ARBA00004651"/>
    </source>
</evidence>
<dbReference type="Pfam" id="PF01580">
    <property type="entry name" value="FtsK_SpoIIIE"/>
    <property type="match status" value="1"/>
</dbReference>
<evidence type="ECO:0000313" key="18">
    <source>
        <dbReference type="EMBL" id="ANN64772.1"/>
    </source>
</evidence>
<dbReference type="Gene3D" id="3.40.50.300">
    <property type="entry name" value="P-loop containing nucleotide triphosphate hydrolases"/>
    <property type="match status" value="1"/>
</dbReference>
<dbReference type="InterPro" id="IPR018541">
    <property type="entry name" value="Ftsk_gamma"/>
</dbReference>
<dbReference type="Pfam" id="PF09397">
    <property type="entry name" value="FtsK_gamma"/>
    <property type="match status" value="1"/>
</dbReference>